<dbReference type="KEGG" id="fap:GR316_03830"/>
<dbReference type="EC" id="1.5.1.3" evidence="3 8"/>
<dbReference type="PANTHER" id="PTHR48069">
    <property type="entry name" value="DIHYDROFOLATE REDUCTASE"/>
    <property type="match status" value="1"/>
</dbReference>
<dbReference type="GO" id="GO:0005829">
    <property type="term" value="C:cytosol"/>
    <property type="evidence" value="ECO:0007669"/>
    <property type="project" value="TreeGrafter"/>
</dbReference>
<comment type="similarity">
    <text evidence="2 8 9">Belongs to the dihydrofolate reductase family.</text>
</comment>
<dbReference type="AlphaFoldDB" id="A0A8J8SKI9"/>
<evidence type="ECO:0000256" key="5">
    <source>
        <dbReference type="ARBA" id="ARBA00022857"/>
    </source>
</evidence>
<evidence type="ECO:0000256" key="3">
    <source>
        <dbReference type="ARBA" id="ARBA00012856"/>
    </source>
</evidence>
<keyword evidence="4 8" id="KW-0554">One-carbon metabolism</keyword>
<evidence type="ECO:0000256" key="8">
    <source>
        <dbReference type="PIRNR" id="PIRNR000194"/>
    </source>
</evidence>
<dbReference type="GO" id="GO:0004146">
    <property type="term" value="F:dihydrofolate reductase activity"/>
    <property type="evidence" value="ECO:0007669"/>
    <property type="project" value="UniProtKB-EC"/>
</dbReference>
<dbReference type="UniPathway" id="UPA00077">
    <property type="reaction ID" value="UER00158"/>
</dbReference>
<sequence>MLTLIAARTQNGAIGKDGSIPWDAPEDMAFFARETLGGALIMGRVTWESLPKKPLPRRMNIVVTSQALEGEATVAASVEDAVALARAAGHARIYGAGGSGIYEALLPMADRLLLTEVDLDLPEADAFFPKFDPADWTEILRLTLRTAAPRCILHEYLRR</sequence>
<dbReference type="InterPro" id="IPR001796">
    <property type="entry name" value="DHFR_dom"/>
</dbReference>
<comment type="pathway">
    <text evidence="1 8">Cofactor biosynthesis; tetrahydrofolate biosynthesis; 5,6,7,8-tetrahydrofolate from 7,8-dihydrofolate: step 1/1.</text>
</comment>
<dbReference type="PIRSF" id="PIRSF000194">
    <property type="entry name" value="DHFR"/>
    <property type="match status" value="1"/>
</dbReference>
<gene>
    <name evidence="11" type="ORF">GR316_03830</name>
</gene>
<protein>
    <recommendedName>
        <fullName evidence="3 8">Dihydrofolate reductase</fullName>
        <ecNumber evidence="3 8">1.5.1.3</ecNumber>
    </recommendedName>
</protein>
<evidence type="ECO:0000313" key="12">
    <source>
        <dbReference type="Proteomes" id="UP000679284"/>
    </source>
</evidence>
<comment type="function">
    <text evidence="7 8">Key enzyme in folate metabolism. Catalyzes an essential reaction for de novo glycine and purine synthesis, and for DNA precursor synthesis.</text>
</comment>
<organism evidence="11 12">
    <name type="scientific">Falsirhodobacter algicola</name>
    <dbReference type="NCBI Taxonomy" id="2692330"/>
    <lineage>
        <taxon>Bacteria</taxon>
        <taxon>Pseudomonadati</taxon>
        <taxon>Pseudomonadota</taxon>
        <taxon>Alphaproteobacteria</taxon>
        <taxon>Rhodobacterales</taxon>
        <taxon>Paracoccaceae</taxon>
        <taxon>Falsirhodobacter</taxon>
    </lineage>
</organism>
<keyword evidence="6 8" id="KW-0560">Oxidoreductase</keyword>
<evidence type="ECO:0000259" key="10">
    <source>
        <dbReference type="PROSITE" id="PS51330"/>
    </source>
</evidence>
<evidence type="ECO:0000256" key="4">
    <source>
        <dbReference type="ARBA" id="ARBA00022563"/>
    </source>
</evidence>
<dbReference type="PROSITE" id="PS00075">
    <property type="entry name" value="DHFR_1"/>
    <property type="match status" value="1"/>
</dbReference>
<keyword evidence="5 8" id="KW-0521">NADP</keyword>
<dbReference type="RefSeq" id="WP_211784723.1">
    <property type="nucleotide sequence ID" value="NZ_CP047289.1"/>
</dbReference>
<dbReference type="GO" id="GO:0006730">
    <property type="term" value="P:one-carbon metabolic process"/>
    <property type="evidence" value="ECO:0007669"/>
    <property type="project" value="UniProtKB-KW"/>
</dbReference>
<dbReference type="GO" id="GO:0050661">
    <property type="term" value="F:NADP binding"/>
    <property type="evidence" value="ECO:0007669"/>
    <property type="project" value="InterPro"/>
</dbReference>
<name>A0A8J8SKI9_9RHOB</name>
<dbReference type="PROSITE" id="PS51330">
    <property type="entry name" value="DHFR_2"/>
    <property type="match status" value="1"/>
</dbReference>
<evidence type="ECO:0000256" key="1">
    <source>
        <dbReference type="ARBA" id="ARBA00004903"/>
    </source>
</evidence>
<evidence type="ECO:0000256" key="2">
    <source>
        <dbReference type="ARBA" id="ARBA00009539"/>
    </source>
</evidence>
<dbReference type="EMBL" id="CP047289">
    <property type="protein sequence ID" value="QUS35474.1"/>
    <property type="molecule type" value="Genomic_DNA"/>
</dbReference>
<evidence type="ECO:0000256" key="9">
    <source>
        <dbReference type="RuleBase" id="RU004474"/>
    </source>
</evidence>
<dbReference type="PANTHER" id="PTHR48069:SF3">
    <property type="entry name" value="DIHYDROFOLATE REDUCTASE"/>
    <property type="match status" value="1"/>
</dbReference>
<comment type="catalytic activity">
    <reaction evidence="8">
        <text>(6S)-5,6,7,8-tetrahydrofolate + NADP(+) = 7,8-dihydrofolate + NADPH + H(+)</text>
        <dbReference type="Rhea" id="RHEA:15009"/>
        <dbReference type="ChEBI" id="CHEBI:15378"/>
        <dbReference type="ChEBI" id="CHEBI:57451"/>
        <dbReference type="ChEBI" id="CHEBI:57453"/>
        <dbReference type="ChEBI" id="CHEBI:57783"/>
        <dbReference type="ChEBI" id="CHEBI:58349"/>
        <dbReference type="EC" id="1.5.1.3"/>
    </reaction>
</comment>
<dbReference type="GO" id="GO:0046654">
    <property type="term" value="P:tetrahydrofolate biosynthetic process"/>
    <property type="evidence" value="ECO:0007669"/>
    <property type="project" value="UniProtKB-UniPathway"/>
</dbReference>
<dbReference type="InterPro" id="IPR024072">
    <property type="entry name" value="DHFR-like_dom_sf"/>
</dbReference>
<evidence type="ECO:0000313" key="11">
    <source>
        <dbReference type="EMBL" id="QUS35474.1"/>
    </source>
</evidence>
<dbReference type="SUPFAM" id="SSF53597">
    <property type="entry name" value="Dihydrofolate reductase-like"/>
    <property type="match status" value="1"/>
</dbReference>
<dbReference type="Gene3D" id="3.40.430.10">
    <property type="entry name" value="Dihydrofolate Reductase, subunit A"/>
    <property type="match status" value="1"/>
</dbReference>
<accession>A0A8J8SKI9</accession>
<evidence type="ECO:0000256" key="6">
    <source>
        <dbReference type="ARBA" id="ARBA00023002"/>
    </source>
</evidence>
<dbReference type="Pfam" id="PF00186">
    <property type="entry name" value="DHFR_1"/>
    <property type="match status" value="1"/>
</dbReference>
<evidence type="ECO:0000256" key="7">
    <source>
        <dbReference type="ARBA" id="ARBA00025067"/>
    </source>
</evidence>
<dbReference type="GO" id="GO:0046655">
    <property type="term" value="P:folic acid metabolic process"/>
    <property type="evidence" value="ECO:0007669"/>
    <property type="project" value="TreeGrafter"/>
</dbReference>
<feature type="domain" description="DHFR" evidence="10">
    <location>
        <begin position="1"/>
        <end position="159"/>
    </location>
</feature>
<dbReference type="InterPro" id="IPR017925">
    <property type="entry name" value="DHFR_CS"/>
</dbReference>
<dbReference type="Proteomes" id="UP000679284">
    <property type="component" value="Chromosome"/>
</dbReference>
<proteinExistence type="inferred from homology"/>
<dbReference type="GO" id="GO:0046452">
    <property type="term" value="P:dihydrofolate metabolic process"/>
    <property type="evidence" value="ECO:0007669"/>
    <property type="project" value="TreeGrafter"/>
</dbReference>
<dbReference type="PRINTS" id="PR00070">
    <property type="entry name" value="DHFR"/>
</dbReference>
<dbReference type="InterPro" id="IPR012259">
    <property type="entry name" value="DHFR"/>
</dbReference>
<keyword evidence="12" id="KW-1185">Reference proteome</keyword>
<dbReference type="CDD" id="cd00209">
    <property type="entry name" value="DHFR"/>
    <property type="match status" value="1"/>
</dbReference>
<reference evidence="11" key="1">
    <citation type="submission" date="2020-01" db="EMBL/GenBank/DDBJ databases">
        <authorList>
            <person name="Yang Y."/>
            <person name="Kwon Y.M."/>
        </authorList>
    </citation>
    <scope>NUCLEOTIDE SEQUENCE</scope>
    <source>
        <strain evidence="11">PG104</strain>
    </source>
</reference>